<keyword evidence="5" id="KW-0479">Metal-binding</keyword>
<dbReference type="PANTHER" id="PTHR20855">
    <property type="entry name" value="ADIPOR/PROGESTIN RECEPTOR-RELATED"/>
    <property type="match status" value="1"/>
</dbReference>
<dbReference type="EMBL" id="FXAC01000009">
    <property type="protein sequence ID" value="SMF10822.1"/>
    <property type="molecule type" value="Genomic_DNA"/>
</dbReference>
<feature type="transmembrane region" description="Helical" evidence="6">
    <location>
        <begin position="130"/>
        <end position="149"/>
    </location>
</feature>
<name>A0A1X7D8J0_9MICC</name>
<evidence type="ECO:0000256" key="2">
    <source>
        <dbReference type="ARBA" id="ARBA00022692"/>
    </source>
</evidence>
<feature type="transmembrane region" description="Helical" evidence="6">
    <location>
        <begin position="182"/>
        <end position="202"/>
    </location>
</feature>
<evidence type="ECO:0000256" key="3">
    <source>
        <dbReference type="ARBA" id="ARBA00022989"/>
    </source>
</evidence>
<dbReference type="Proteomes" id="UP000192929">
    <property type="component" value="Unassembled WGS sequence"/>
</dbReference>
<keyword evidence="5" id="KW-0862">Zinc</keyword>
<feature type="transmembrane region" description="Helical" evidence="6">
    <location>
        <begin position="65"/>
        <end position="86"/>
    </location>
</feature>
<dbReference type="InterPro" id="IPR004254">
    <property type="entry name" value="AdipoR/HlyIII-related"/>
</dbReference>
<reference evidence="8" key="1">
    <citation type="submission" date="2017-04" db="EMBL/GenBank/DDBJ databases">
        <authorList>
            <person name="Varghese N."/>
            <person name="Submissions S."/>
        </authorList>
    </citation>
    <scope>NUCLEOTIDE SEQUENCE [LARGE SCALE GENOMIC DNA]</scope>
    <source>
        <strain evidence="8">NIO-1021</strain>
    </source>
</reference>
<sequence length="240" mass="26447">MSTMSDERTEKRTAPGPVTIVRHTRNGPLTVEKKPSWRGWIHAGFSPVAAVLGVVAIVVAPTVELRLACLVYTITAIMLFGTSAVYHRFYWGARMNAVLRRMDHSNIALIIAGTYTPLAVSFLPVRGATILLGVIWTIGALLVIFRVFWMSAPRWLYTPLYVIMGCLALLYLPAFFAVNVPATVLLICGGVFYIAGAVCYATRRPRLLPATFSFHEVFHACTIGGFVCHYIAIMFAMFAA</sequence>
<evidence type="ECO:0000256" key="1">
    <source>
        <dbReference type="ARBA" id="ARBA00004141"/>
    </source>
</evidence>
<gene>
    <name evidence="7" type="ORF">SAMN06296028_10992</name>
</gene>
<dbReference type="AlphaFoldDB" id="A0A1X7D8J0"/>
<feature type="binding site" evidence="5">
    <location>
        <position position="87"/>
    </location>
    <ligand>
        <name>Zn(2+)</name>
        <dbReference type="ChEBI" id="CHEBI:29105"/>
    </ligand>
</feature>
<organism evidence="7 8">
    <name type="scientific">Kocuria marina subsp. indica</name>
    <dbReference type="NCBI Taxonomy" id="1049583"/>
    <lineage>
        <taxon>Bacteria</taxon>
        <taxon>Bacillati</taxon>
        <taxon>Actinomycetota</taxon>
        <taxon>Actinomycetes</taxon>
        <taxon>Micrococcales</taxon>
        <taxon>Micrococcaceae</taxon>
        <taxon>Kocuria</taxon>
    </lineage>
</organism>
<keyword evidence="3 6" id="KW-1133">Transmembrane helix</keyword>
<keyword evidence="2 6" id="KW-0812">Transmembrane</keyword>
<evidence type="ECO:0000313" key="7">
    <source>
        <dbReference type="EMBL" id="SMF10822.1"/>
    </source>
</evidence>
<evidence type="ECO:0000256" key="6">
    <source>
        <dbReference type="SAM" id="Phobius"/>
    </source>
</evidence>
<keyword evidence="8" id="KW-1185">Reference proteome</keyword>
<evidence type="ECO:0000313" key="8">
    <source>
        <dbReference type="Proteomes" id="UP000192929"/>
    </source>
</evidence>
<keyword evidence="4 6" id="KW-0472">Membrane</keyword>
<evidence type="ECO:0000256" key="5">
    <source>
        <dbReference type="PIRSR" id="PIRSR604254-1"/>
    </source>
</evidence>
<dbReference type="PANTHER" id="PTHR20855:SF3">
    <property type="entry name" value="LD03007P"/>
    <property type="match status" value="1"/>
</dbReference>
<feature type="transmembrane region" description="Helical" evidence="6">
    <location>
        <begin position="156"/>
        <end position="176"/>
    </location>
</feature>
<feature type="transmembrane region" description="Helical" evidence="6">
    <location>
        <begin position="214"/>
        <end position="239"/>
    </location>
</feature>
<protein>
    <submittedName>
        <fullName evidence="7">Hemolysin III</fullName>
    </submittedName>
</protein>
<feature type="binding site" evidence="5">
    <location>
        <position position="219"/>
    </location>
    <ligand>
        <name>Zn(2+)</name>
        <dbReference type="ChEBI" id="CHEBI:29105"/>
    </ligand>
</feature>
<evidence type="ECO:0000256" key="4">
    <source>
        <dbReference type="ARBA" id="ARBA00023136"/>
    </source>
</evidence>
<feature type="binding site" evidence="5">
    <location>
        <position position="215"/>
    </location>
    <ligand>
        <name>Zn(2+)</name>
        <dbReference type="ChEBI" id="CHEBI:29105"/>
    </ligand>
</feature>
<dbReference type="GO" id="GO:0046872">
    <property type="term" value="F:metal ion binding"/>
    <property type="evidence" value="ECO:0007669"/>
    <property type="project" value="UniProtKB-KW"/>
</dbReference>
<accession>A0A1X7D8J0</accession>
<feature type="transmembrane region" description="Helical" evidence="6">
    <location>
        <begin position="107"/>
        <end position="124"/>
    </location>
</feature>
<feature type="transmembrane region" description="Helical" evidence="6">
    <location>
        <begin position="39"/>
        <end position="59"/>
    </location>
</feature>
<dbReference type="GO" id="GO:0016020">
    <property type="term" value="C:membrane"/>
    <property type="evidence" value="ECO:0007669"/>
    <property type="project" value="UniProtKB-SubCell"/>
</dbReference>
<proteinExistence type="predicted"/>
<dbReference type="Pfam" id="PF03006">
    <property type="entry name" value="HlyIII"/>
    <property type="match status" value="1"/>
</dbReference>
<comment type="subcellular location">
    <subcellularLocation>
        <location evidence="1">Membrane</location>
        <topology evidence="1">Multi-pass membrane protein</topology>
    </subcellularLocation>
</comment>